<keyword evidence="4" id="KW-1185">Reference proteome</keyword>
<dbReference type="InParanoid" id="K1XXB3"/>
<evidence type="ECO:0000256" key="1">
    <source>
        <dbReference type="SAM" id="MobiDB-lite"/>
    </source>
</evidence>
<protein>
    <submittedName>
        <fullName evidence="3">Uncharacterized protein</fullName>
    </submittedName>
</protein>
<accession>K1XXB3</accession>
<keyword evidence="2" id="KW-0472">Membrane</keyword>
<feature type="region of interest" description="Disordered" evidence="1">
    <location>
        <begin position="370"/>
        <end position="402"/>
    </location>
</feature>
<feature type="transmembrane region" description="Helical" evidence="2">
    <location>
        <begin position="450"/>
        <end position="469"/>
    </location>
</feature>
<name>K1XXB3_MARBU</name>
<proteinExistence type="predicted"/>
<feature type="compositionally biased region" description="Polar residues" evidence="1">
    <location>
        <begin position="57"/>
        <end position="72"/>
    </location>
</feature>
<dbReference type="EMBL" id="JH921436">
    <property type="protein sequence ID" value="EKD17439.1"/>
    <property type="molecule type" value="Genomic_DNA"/>
</dbReference>
<keyword evidence="2" id="KW-0812">Transmembrane</keyword>
<feature type="compositionally biased region" description="Basic residues" evidence="1">
    <location>
        <begin position="374"/>
        <end position="383"/>
    </location>
</feature>
<organism evidence="3 4">
    <name type="scientific">Marssonina brunnea f. sp. multigermtubi (strain MB_m1)</name>
    <name type="common">Marssonina leaf spot fungus</name>
    <dbReference type="NCBI Taxonomy" id="1072389"/>
    <lineage>
        <taxon>Eukaryota</taxon>
        <taxon>Fungi</taxon>
        <taxon>Dikarya</taxon>
        <taxon>Ascomycota</taxon>
        <taxon>Pezizomycotina</taxon>
        <taxon>Leotiomycetes</taxon>
        <taxon>Helotiales</taxon>
        <taxon>Drepanopezizaceae</taxon>
        <taxon>Drepanopeziza</taxon>
    </lineage>
</organism>
<dbReference type="AlphaFoldDB" id="K1XXB3"/>
<feature type="region of interest" description="Disordered" evidence="1">
    <location>
        <begin position="97"/>
        <end position="129"/>
    </location>
</feature>
<dbReference type="HOGENOM" id="CLU_557859_0_0_1"/>
<feature type="region of interest" description="Disordered" evidence="1">
    <location>
        <begin position="52"/>
        <end position="81"/>
    </location>
</feature>
<sequence length="489" mass="54784">MEPLPPQDRDFKSTAMDWEARGKVEDGTYSVQDQRHLWKNLASYIPVPAPVVASPHQPASPTRISTTQSNLDSHPRSPPARRDLYLDLAGSAHASVLERRSSPPAYQAGGAKGGSVFRVEKESEDRTSARFRDSVSGLAKGDGTKYRYFHYHSKSRRSELYIPKSWEYRMLRISTVVAMGHAPCRILKKTFTLQGSGGGPVGHRSLVSPTDELTSPSRCWRRIREKETMGSSLLSQLARKALLPRAIFAPVLRAESCIKCPRGHVDRRTAEPALRPLCSTGEDHRLAVSLKWRRGRESVPRAMFRAAKYWFDYDANTGRLRTSPICPTAGGVLEKKKKKDPEIITGISYPYPNPNSKGSSSRYNYYIPPTLQKQQRKSQRQRLRTYPPGLQPDSTQPSLTATTTVQAQVSQPEVRKFSSNYTNQNQGRAKLLGPLDHPTAAALVFLNSKAVIQLVVVMLLLVLVILAVLQSKYPVWPGRRRTTTTLHYD</sequence>
<dbReference type="Proteomes" id="UP000006753">
    <property type="component" value="Unassembled WGS sequence"/>
</dbReference>
<evidence type="ECO:0000256" key="2">
    <source>
        <dbReference type="SAM" id="Phobius"/>
    </source>
</evidence>
<feature type="compositionally biased region" description="Basic and acidic residues" evidence="1">
    <location>
        <begin position="118"/>
        <end position="129"/>
    </location>
</feature>
<dbReference type="KEGG" id="mbe:MBM_04300"/>
<reference evidence="3 4" key="1">
    <citation type="journal article" date="2012" name="BMC Genomics">
        <title>Sequencing the genome of Marssonina brunnea reveals fungus-poplar co-evolution.</title>
        <authorList>
            <person name="Zhu S."/>
            <person name="Cao Y.-Z."/>
            <person name="Jiang C."/>
            <person name="Tan B.-Y."/>
            <person name="Wang Z."/>
            <person name="Feng S."/>
            <person name="Zhang L."/>
            <person name="Su X.-H."/>
            <person name="Brejova B."/>
            <person name="Vinar T."/>
            <person name="Xu M."/>
            <person name="Wang M.-X."/>
            <person name="Zhang S.-G."/>
            <person name="Huang M.-R."/>
            <person name="Wu R."/>
            <person name="Zhou Y."/>
        </authorList>
    </citation>
    <scope>NUCLEOTIDE SEQUENCE [LARGE SCALE GENOMIC DNA]</scope>
    <source>
        <strain evidence="3 4">MB_m1</strain>
    </source>
</reference>
<evidence type="ECO:0000313" key="3">
    <source>
        <dbReference type="EMBL" id="EKD17439.1"/>
    </source>
</evidence>
<evidence type="ECO:0000313" key="4">
    <source>
        <dbReference type="Proteomes" id="UP000006753"/>
    </source>
</evidence>
<keyword evidence="2" id="KW-1133">Transmembrane helix</keyword>
<gene>
    <name evidence="3" type="ORF">MBM_04300</name>
</gene>